<reference evidence="2" key="1">
    <citation type="journal article" date="2014" name="Int. J. Syst. Evol. Microbiol.">
        <title>Complete genome sequence of Corynebacterium casei LMG S-19264T (=DSM 44701T), isolated from a smear-ripened cheese.</title>
        <authorList>
            <consortium name="US DOE Joint Genome Institute (JGI-PGF)"/>
            <person name="Walter F."/>
            <person name="Albersmeier A."/>
            <person name="Kalinowski J."/>
            <person name="Ruckert C."/>
        </authorList>
    </citation>
    <scope>NUCLEOTIDE SEQUENCE</scope>
    <source>
        <strain evidence="2">JCM 17820</strain>
    </source>
</reference>
<keyword evidence="3" id="KW-1185">Reference proteome</keyword>
<dbReference type="EMBL" id="BMOU01000003">
    <property type="protein sequence ID" value="GGN93786.1"/>
    <property type="molecule type" value="Genomic_DNA"/>
</dbReference>
<organism evidence="2 3">
    <name type="scientific">Haloarcula pellucida</name>
    <dbReference type="NCBI Taxonomy" id="1427151"/>
    <lineage>
        <taxon>Archaea</taxon>
        <taxon>Methanobacteriati</taxon>
        <taxon>Methanobacteriota</taxon>
        <taxon>Stenosarchaea group</taxon>
        <taxon>Halobacteria</taxon>
        <taxon>Halobacteriales</taxon>
        <taxon>Haloarculaceae</taxon>
        <taxon>Haloarcula</taxon>
    </lineage>
</organism>
<dbReference type="InterPro" id="IPR006016">
    <property type="entry name" value="UspA"/>
</dbReference>
<name>A0A830GLB2_9EURY</name>
<dbReference type="Gene3D" id="3.40.50.620">
    <property type="entry name" value="HUPs"/>
    <property type="match status" value="1"/>
</dbReference>
<sequence>MTALVVVEDVDRDRSLLDSAREFAVGAETALAVVALATPEEYDEAASTLEAIGDAEHTSYDEGAVLEAVSGATADLAAEILGDTVEYEVSPLVEDERDQANAILGAAERTGCDHVFVPGYKRSPTGKAMFGDRTQQVLLNFDGYVTVSMD</sequence>
<accession>A0A830GLB2</accession>
<dbReference type="Pfam" id="PF00582">
    <property type="entry name" value="Usp"/>
    <property type="match status" value="1"/>
</dbReference>
<evidence type="ECO:0000313" key="3">
    <source>
        <dbReference type="Proteomes" id="UP000605784"/>
    </source>
</evidence>
<evidence type="ECO:0000313" key="2">
    <source>
        <dbReference type="EMBL" id="GGN93786.1"/>
    </source>
</evidence>
<reference evidence="2" key="2">
    <citation type="submission" date="2020-09" db="EMBL/GenBank/DDBJ databases">
        <authorList>
            <person name="Sun Q."/>
            <person name="Ohkuma M."/>
        </authorList>
    </citation>
    <scope>NUCLEOTIDE SEQUENCE</scope>
    <source>
        <strain evidence="2">JCM 17820</strain>
    </source>
</reference>
<feature type="domain" description="UspA" evidence="1">
    <location>
        <begin position="3"/>
        <end position="145"/>
    </location>
</feature>
<dbReference type="Proteomes" id="UP000605784">
    <property type="component" value="Unassembled WGS sequence"/>
</dbReference>
<gene>
    <name evidence="2" type="ORF">GCM10009030_19510</name>
</gene>
<evidence type="ECO:0000259" key="1">
    <source>
        <dbReference type="Pfam" id="PF00582"/>
    </source>
</evidence>
<comment type="caution">
    <text evidence="2">The sequence shown here is derived from an EMBL/GenBank/DDBJ whole genome shotgun (WGS) entry which is preliminary data.</text>
</comment>
<dbReference type="SUPFAM" id="SSF52402">
    <property type="entry name" value="Adenine nucleotide alpha hydrolases-like"/>
    <property type="match status" value="1"/>
</dbReference>
<dbReference type="AlphaFoldDB" id="A0A830GLB2"/>
<proteinExistence type="predicted"/>
<protein>
    <submittedName>
        <fullName evidence="2">Universal stress protein UspA</fullName>
    </submittedName>
</protein>
<dbReference type="RefSeq" id="WP_188996938.1">
    <property type="nucleotide sequence ID" value="NZ_BMOU01000003.1"/>
</dbReference>
<dbReference type="InterPro" id="IPR014729">
    <property type="entry name" value="Rossmann-like_a/b/a_fold"/>
</dbReference>